<dbReference type="FunCoup" id="A0A0D2JHV6">
    <property type="interactions" value="73"/>
</dbReference>
<dbReference type="PANTHER" id="PTHR30126">
    <property type="entry name" value="HTH-TYPE TRANSCRIPTIONAL REGULATOR"/>
    <property type="match status" value="1"/>
</dbReference>
<dbReference type="Gene3D" id="3.40.190.290">
    <property type="match status" value="1"/>
</dbReference>
<organism evidence="6 7">
    <name type="scientific">Dethiosulfatarculus sandiegensis</name>
    <dbReference type="NCBI Taxonomy" id="1429043"/>
    <lineage>
        <taxon>Bacteria</taxon>
        <taxon>Pseudomonadati</taxon>
        <taxon>Thermodesulfobacteriota</taxon>
        <taxon>Desulfarculia</taxon>
        <taxon>Desulfarculales</taxon>
        <taxon>Desulfarculaceae</taxon>
        <taxon>Dethiosulfatarculus</taxon>
    </lineage>
</organism>
<keyword evidence="3" id="KW-0238">DNA-binding</keyword>
<dbReference type="Gene3D" id="1.10.10.10">
    <property type="entry name" value="Winged helix-like DNA-binding domain superfamily/Winged helix DNA-binding domain"/>
    <property type="match status" value="1"/>
</dbReference>
<comment type="similarity">
    <text evidence="1">Belongs to the LysR transcriptional regulatory family.</text>
</comment>
<name>A0A0D2JHV6_9BACT</name>
<evidence type="ECO:0000256" key="1">
    <source>
        <dbReference type="ARBA" id="ARBA00009437"/>
    </source>
</evidence>
<dbReference type="RefSeq" id="WP_044346820.1">
    <property type="nucleotide sequence ID" value="NZ_AZAC01000003.1"/>
</dbReference>
<dbReference type="InterPro" id="IPR036388">
    <property type="entry name" value="WH-like_DNA-bd_sf"/>
</dbReference>
<dbReference type="SUPFAM" id="SSF46785">
    <property type="entry name" value="Winged helix' DNA-binding domain"/>
    <property type="match status" value="1"/>
</dbReference>
<evidence type="ECO:0000256" key="3">
    <source>
        <dbReference type="ARBA" id="ARBA00023125"/>
    </source>
</evidence>
<dbReference type="InterPro" id="IPR000847">
    <property type="entry name" value="LysR_HTH_N"/>
</dbReference>
<dbReference type="PRINTS" id="PR00039">
    <property type="entry name" value="HTHLYSR"/>
</dbReference>
<keyword evidence="2" id="KW-0805">Transcription regulation</keyword>
<dbReference type="Pfam" id="PF03466">
    <property type="entry name" value="LysR_substrate"/>
    <property type="match status" value="1"/>
</dbReference>
<dbReference type="STRING" id="1429043.X474_04055"/>
<protein>
    <submittedName>
        <fullName evidence="6">LysR family transcriptional regulator</fullName>
    </submittedName>
</protein>
<dbReference type="GO" id="GO:0000976">
    <property type="term" value="F:transcription cis-regulatory region binding"/>
    <property type="evidence" value="ECO:0007669"/>
    <property type="project" value="TreeGrafter"/>
</dbReference>
<dbReference type="PROSITE" id="PS50931">
    <property type="entry name" value="HTH_LYSR"/>
    <property type="match status" value="1"/>
</dbReference>
<proteinExistence type="inferred from homology"/>
<accession>A0A0D2JHV6</accession>
<dbReference type="PANTHER" id="PTHR30126:SF91">
    <property type="entry name" value="LYSR FAMILY TRANSCRIPTIONAL REGULATOR"/>
    <property type="match status" value="1"/>
</dbReference>
<dbReference type="SUPFAM" id="SSF53850">
    <property type="entry name" value="Periplasmic binding protein-like II"/>
    <property type="match status" value="1"/>
</dbReference>
<dbReference type="EMBL" id="AZAC01000003">
    <property type="protein sequence ID" value="KIX15321.1"/>
    <property type="molecule type" value="Genomic_DNA"/>
</dbReference>
<sequence length="307" mass="34906">MIDTWWRRRFSHLSLDQLEAFVLAAETGSISAAARRLGKAQSAVSTAVTNLELGAGVKLFDRSKKYPVLTREGEVLLKDAQNVLRRVNGFLDRAYAFASTEDAHIRIAVDEIIPQPFLSRVLERFAEKFPQTELELLYGVLTDIQTLVEEGRADVGLLVPYDFPDKAMSARRLAYMNFFPVAAKDHPLAALKRIRPQDLEPHRQLCITSRGGEREPDSFVFGSRTWMVESSYVIRDLVCRGVGYAFLPLHLVEEELSSGRLVRLPLWQEMAPYQAPIYLIWSQSRSLGHAGMWLMQEFFQIKKAVGY</sequence>
<dbReference type="FunFam" id="1.10.10.10:FF:000001">
    <property type="entry name" value="LysR family transcriptional regulator"/>
    <property type="match status" value="1"/>
</dbReference>
<dbReference type="InterPro" id="IPR005119">
    <property type="entry name" value="LysR_subst-bd"/>
</dbReference>
<feature type="domain" description="HTH lysR-type" evidence="5">
    <location>
        <begin position="13"/>
        <end position="70"/>
    </location>
</feature>
<evidence type="ECO:0000313" key="6">
    <source>
        <dbReference type="EMBL" id="KIX15321.1"/>
    </source>
</evidence>
<dbReference type="InParanoid" id="A0A0D2JHV6"/>
<dbReference type="GO" id="GO:0003700">
    <property type="term" value="F:DNA-binding transcription factor activity"/>
    <property type="evidence" value="ECO:0007669"/>
    <property type="project" value="InterPro"/>
</dbReference>
<evidence type="ECO:0000259" key="5">
    <source>
        <dbReference type="PROSITE" id="PS50931"/>
    </source>
</evidence>
<dbReference type="OrthoDB" id="196624at2"/>
<keyword evidence="7" id="KW-1185">Reference proteome</keyword>
<evidence type="ECO:0000256" key="2">
    <source>
        <dbReference type="ARBA" id="ARBA00023015"/>
    </source>
</evidence>
<comment type="caution">
    <text evidence="6">The sequence shown here is derived from an EMBL/GenBank/DDBJ whole genome shotgun (WGS) entry which is preliminary data.</text>
</comment>
<keyword evidence="4" id="KW-0804">Transcription</keyword>
<evidence type="ECO:0000256" key="4">
    <source>
        <dbReference type="ARBA" id="ARBA00023163"/>
    </source>
</evidence>
<gene>
    <name evidence="6" type="ORF">X474_04055</name>
</gene>
<dbReference type="Proteomes" id="UP000032233">
    <property type="component" value="Unassembled WGS sequence"/>
</dbReference>
<dbReference type="InterPro" id="IPR036390">
    <property type="entry name" value="WH_DNA-bd_sf"/>
</dbReference>
<dbReference type="AlphaFoldDB" id="A0A0D2JHV6"/>
<dbReference type="CDD" id="cd05466">
    <property type="entry name" value="PBP2_LTTR_substrate"/>
    <property type="match status" value="1"/>
</dbReference>
<reference evidence="6 7" key="1">
    <citation type="submission" date="2013-11" db="EMBL/GenBank/DDBJ databases">
        <title>Metagenomic analysis of a methanogenic consortium involved in long chain n-alkane degradation.</title>
        <authorList>
            <person name="Davidova I.A."/>
            <person name="Callaghan A.V."/>
            <person name="Wawrik B."/>
            <person name="Pruitt S."/>
            <person name="Marks C."/>
            <person name="Duncan K.E."/>
            <person name="Suflita J.M."/>
        </authorList>
    </citation>
    <scope>NUCLEOTIDE SEQUENCE [LARGE SCALE GENOMIC DNA]</scope>
    <source>
        <strain evidence="6 7">SPR</strain>
    </source>
</reference>
<dbReference type="Pfam" id="PF00126">
    <property type="entry name" value="HTH_1"/>
    <property type="match status" value="1"/>
</dbReference>
<evidence type="ECO:0000313" key="7">
    <source>
        <dbReference type="Proteomes" id="UP000032233"/>
    </source>
</evidence>